<keyword evidence="3" id="KW-1185">Reference proteome</keyword>
<feature type="region of interest" description="Disordered" evidence="1">
    <location>
        <begin position="1"/>
        <end position="23"/>
    </location>
</feature>
<dbReference type="Proteomes" id="UP000199013">
    <property type="component" value="Unassembled WGS sequence"/>
</dbReference>
<sequence>MTSTWSQTRAKQPPREDRVAEHRARMDAEVRAFRLREIREEQGLTQLAPWVGHSNTIAKVRRMLTDEGTHTGAGSVPAGPAAL</sequence>
<evidence type="ECO:0000313" key="2">
    <source>
        <dbReference type="EMBL" id="SBW22596.1"/>
    </source>
</evidence>
<dbReference type="EMBL" id="FLUV01001205">
    <property type="protein sequence ID" value="SBW22596.1"/>
    <property type="molecule type" value="Genomic_DNA"/>
</dbReference>
<dbReference type="AlphaFoldDB" id="A0A1C3NYG3"/>
<accession>A0A1C3NYG3</accession>
<evidence type="ECO:0000256" key="1">
    <source>
        <dbReference type="SAM" id="MobiDB-lite"/>
    </source>
</evidence>
<proteinExistence type="predicted"/>
<reference evidence="3" key="1">
    <citation type="submission" date="2016-02" db="EMBL/GenBank/DDBJ databases">
        <authorList>
            <person name="Wibberg D."/>
        </authorList>
    </citation>
    <scope>NUCLEOTIDE SEQUENCE [LARGE SCALE GENOMIC DNA]</scope>
</reference>
<name>A0A1C3NYG3_9ACTN</name>
<evidence type="ECO:0000313" key="3">
    <source>
        <dbReference type="Proteomes" id="UP000199013"/>
    </source>
</evidence>
<gene>
    <name evidence="2" type="ORF">FDG2_2855</name>
</gene>
<protein>
    <submittedName>
        <fullName evidence="2">Uncharacterized protein</fullName>
    </submittedName>
</protein>
<feature type="compositionally biased region" description="Basic and acidic residues" evidence="1">
    <location>
        <begin position="13"/>
        <end position="23"/>
    </location>
</feature>
<feature type="compositionally biased region" description="Polar residues" evidence="1">
    <location>
        <begin position="1"/>
        <end position="10"/>
    </location>
</feature>
<organism evidence="2 3">
    <name type="scientific">Candidatus Protofrankia californiensis</name>
    <dbReference type="NCBI Taxonomy" id="1839754"/>
    <lineage>
        <taxon>Bacteria</taxon>
        <taxon>Bacillati</taxon>
        <taxon>Actinomycetota</taxon>
        <taxon>Actinomycetes</taxon>
        <taxon>Frankiales</taxon>
        <taxon>Frankiaceae</taxon>
        <taxon>Protofrankia</taxon>
    </lineage>
</organism>